<feature type="non-terminal residue" evidence="1">
    <location>
        <position position="1"/>
    </location>
</feature>
<protein>
    <submittedName>
        <fullName evidence="1">33027_t:CDS:1</fullName>
    </submittedName>
</protein>
<comment type="caution">
    <text evidence="1">The sequence shown here is derived from an EMBL/GenBank/DDBJ whole genome shotgun (WGS) entry which is preliminary data.</text>
</comment>
<evidence type="ECO:0000313" key="1">
    <source>
        <dbReference type="EMBL" id="CAG8730094.1"/>
    </source>
</evidence>
<reference evidence="1" key="1">
    <citation type="submission" date="2021-06" db="EMBL/GenBank/DDBJ databases">
        <authorList>
            <person name="Kallberg Y."/>
            <person name="Tangrot J."/>
            <person name="Rosling A."/>
        </authorList>
    </citation>
    <scope>NUCLEOTIDE SEQUENCE</scope>
    <source>
        <strain evidence="1">MA461A</strain>
    </source>
</reference>
<dbReference type="EMBL" id="CAJVQC010025485">
    <property type="protein sequence ID" value="CAG8730094.1"/>
    <property type="molecule type" value="Genomic_DNA"/>
</dbReference>
<organism evidence="1 2">
    <name type="scientific">Racocetra persica</name>
    <dbReference type="NCBI Taxonomy" id="160502"/>
    <lineage>
        <taxon>Eukaryota</taxon>
        <taxon>Fungi</taxon>
        <taxon>Fungi incertae sedis</taxon>
        <taxon>Mucoromycota</taxon>
        <taxon>Glomeromycotina</taxon>
        <taxon>Glomeromycetes</taxon>
        <taxon>Diversisporales</taxon>
        <taxon>Gigasporaceae</taxon>
        <taxon>Racocetra</taxon>
    </lineage>
</organism>
<dbReference type="Proteomes" id="UP000789920">
    <property type="component" value="Unassembled WGS sequence"/>
</dbReference>
<name>A0ACA9PZH2_9GLOM</name>
<sequence length="163" mass="16606">VGTVNTPTGNIAKGATIPVTWTYTPGNAAAGVLRVVNNATGNSQTLNDNLNLATQSYSWLVNVDPAVYYFALNDGTGDKYSGQFTVVQGSGSAASGTAPPQPAQSQSRATSAPAAPHLQEVRHPRNAAKSTSAPSANTAASFTGSSFSGYKLLFSLIVVAAAM</sequence>
<keyword evidence="2" id="KW-1185">Reference proteome</keyword>
<evidence type="ECO:0000313" key="2">
    <source>
        <dbReference type="Proteomes" id="UP000789920"/>
    </source>
</evidence>
<accession>A0ACA9PZH2</accession>
<feature type="non-terminal residue" evidence="1">
    <location>
        <position position="163"/>
    </location>
</feature>
<proteinExistence type="predicted"/>
<gene>
    <name evidence="1" type="ORF">RPERSI_LOCUS12070</name>
</gene>